<feature type="compositionally biased region" description="Polar residues" evidence="1">
    <location>
        <begin position="216"/>
        <end position="233"/>
    </location>
</feature>
<evidence type="ECO:0000256" key="1">
    <source>
        <dbReference type="SAM" id="MobiDB-lite"/>
    </source>
</evidence>
<feature type="region of interest" description="Disordered" evidence="1">
    <location>
        <begin position="60"/>
        <end position="122"/>
    </location>
</feature>
<reference evidence="2 3" key="1">
    <citation type="journal article" date="2020" name="Phytopathology">
        <title>Genome Sequence Resources of Colletotrichum truncatum, C. plurivorum, C. musicola, and C. sojae: Four Species Pathogenic to Soybean (Glycine max).</title>
        <authorList>
            <person name="Rogerio F."/>
            <person name="Boufleur T.R."/>
            <person name="Ciampi-Guillardi M."/>
            <person name="Sukno S.A."/>
            <person name="Thon M.R."/>
            <person name="Massola Junior N.S."/>
            <person name="Baroncelli R."/>
        </authorList>
    </citation>
    <scope>NUCLEOTIDE SEQUENCE [LARGE SCALE GENOMIC DNA]</scope>
    <source>
        <strain evidence="2 3">LFN0009</strain>
    </source>
</reference>
<accession>A0A8H6JZE1</accession>
<dbReference type="AlphaFoldDB" id="A0A8H6JZE1"/>
<feature type="compositionally biased region" description="Basic residues" evidence="1">
    <location>
        <begin position="442"/>
        <end position="458"/>
    </location>
</feature>
<organism evidence="2 3">
    <name type="scientific">Colletotrichum sojae</name>
    <dbReference type="NCBI Taxonomy" id="2175907"/>
    <lineage>
        <taxon>Eukaryota</taxon>
        <taxon>Fungi</taxon>
        <taxon>Dikarya</taxon>
        <taxon>Ascomycota</taxon>
        <taxon>Pezizomycotina</taxon>
        <taxon>Sordariomycetes</taxon>
        <taxon>Hypocreomycetidae</taxon>
        <taxon>Glomerellales</taxon>
        <taxon>Glomerellaceae</taxon>
        <taxon>Colletotrichum</taxon>
        <taxon>Colletotrichum orchidearum species complex</taxon>
    </lineage>
</organism>
<feature type="compositionally biased region" description="Polar residues" evidence="1">
    <location>
        <begin position="424"/>
        <end position="436"/>
    </location>
</feature>
<keyword evidence="3" id="KW-1185">Reference proteome</keyword>
<feature type="region of interest" description="Disordered" evidence="1">
    <location>
        <begin position="212"/>
        <end position="530"/>
    </location>
</feature>
<comment type="caution">
    <text evidence="2">The sequence shown here is derived from an EMBL/GenBank/DDBJ whole genome shotgun (WGS) entry which is preliminary data.</text>
</comment>
<feature type="compositionally biased region" description="Polar residues" evidence="1">
    <location>
        <begin position="281"/>
        <end position="293"/>
    </location>
</feature>
<dbReference type="Proteomes" id="UP000652219">
    <property type="component" value="Unassembled WGS sequence"/>
</dbReference>
<evidence type="ECO:0000313" key="2">
    <source>
        <dbReference type="EMBL" id="KAF6821580.1"/>
    </source>
</evidence>
<protein>
    <submittedName>
        <fullName evidence="2">Uncharacterized protein</fullName>
    </submittedName>
</protein>
<name>A0A8H6JZE1_9PEZI</name>
<gene>
    <name evidence="2" type="ORF">CSOJ01_00083</name>
</gene>
<evidence type="ECO:0000313" key="3">
    <source>
        <dbReference type="Proteomes" id="UP000652219"/>
    </source>
</evidence>
<feature type="region of interest" description="Disordered" evidence="1">
    <location>
        <begin position="607"/>
        <end position="642"/>
    </location>
</feature>
<sequence length="879" mass="96523">MAQDQLAMMPPTAAHASVQGLSKGELHQIQQYERIVQFRDAILAGVHPKIKVPAHLTKQTPTAAIPSSSNPSTPAKDATGNTAQFGQMGNSQSLTSNAQYASLPGLGNPPPTNANLPARPYGSGKTEINPIFLEKSDDLIKAELQLQRQRLERALRDEVDQRRASMKASAQSEPLADFNLSDVLSKASTIVQASTSLSATASLAANNAAASDSFDENSYYSSQHNSPDSSLRSSRADREPDAAPQSKEPTAAEKPLNHQLQVQANQSSQNGLPSSLPHASATHQAQGQASTSIPRVAPSEAEDARFDRYPSVGTTRRTEGGDHTGASRSGGGSGDASRSEESGIVGPDSAERSVPAASRQDLRDSLLARQPSPLIQVRAQNISPIAPQPAHISPLATAHGSGVSARDMGIPQGTTAQVAALRNEPNTISSPDSSPQGGRNGERRKGKKKKNNMGKKAARQAPEAEPYIKPEPRSPSPMSAPSFVRPSKRPRRQEEEEPRYAQSEHQFSRSYRGDEAGPVYETQEYRSRPVSQAVVASDYGYGREYVEDPRVPGTAEYIRRVQSPGVYAVHTAPGEVQATSPASVDRYGREPPRYYRDGYEVTRMSARPLADRGRSRSPLMRERGSPLMGPPKGPTTRVVVDPASGRRYYEPVTSIRQSVAPPLRPGEEILYERAPLRAESRRPVPDQLDDDVLYQRTSPIYAPPRRVVTQPEYAVSDPHRAYRQREYSTRPMAPPPGEEYIQVRSGTERRVLDDAPREYMIRSTTARPAETIRYELPREYGRVQSVRPDQLPVQDYGAAAMYPEARREVIQPGARSYSVRPAPEPHLVRREYSARPIEQQYYGQPVPARGETEVAYVERPRVAPPEVYYPEEAPRQMYR</sequence>
<proteinExistence type="predicted"/>
<feature type="compositionally biased region" description="Polar residues" evidence="1">
    <location>
        <begin position="60"/>
        <end position="100"/>
    </location>
</feature>
<feature type="compositionally biased region" description="Basic and acidic residues" evidence="1">
    <location>
        <begin position="609"/>
        <end position="624"/>
    </location>
</feature>
<dbReference type="EMBL" id="WIGN01000001">
    <property type="protein sequence ID" value="KAF6821580.1"/>
    <property type="molecule type" value="Genomic_DNA"/>
</dbReference>
<feature type="compositionally biased region" description="Polar residues" evidence="1">
    <location>
        <begin position="258"/>
        <end position="273"/>
    </location>
</feature>